<protein>
    <submittedName>
        <fullName evidence="2">Membrane protein</fullName>
    </submittedName>
</protein>
<reference evidence="2 3" key="1">
    <citation type="submission" date="2015-07" db="EMBL/GenBank/DDBJ databases">
        <authorList>
            <person name="Ju K.-S."/>
            <person name="Doroghazi J.R."/>
            <person name="Metcalf W.W."/>
        </authorList>
    </citation>
    <scope>NUCLEOTIDE SEQUENCE [LARGE SCALE GENOMIC DNA]</scope>
    <source>
        <strain evidence="2 3">NRRL B-3589</strain>
    </source>
</reference>
<gene>
    <name evidence="2" type="ORF">ADK38_25800</name>
</gene>
<keyword evidence="1" id="KW-0812">Transmembrane</keyword>
<evidence type="ECO:0000256" key="1">
    <source>
        <dbReference type="SAM" id="Phobius"/>
    </source>
</evidence>
<keyword evidence="3" id="KW-1185">Reference proteome</keyword>
<feature type="transmembrane region" description="Helical" evidence="1">
    <location>
        <begin position="32"/>
        <end position="50"/>
    </location>
</feature>
<dbReference type="PANTHER" id="PTHR40761">
    <property type="entry name" value="CONSERVED INTEGRAL MEMBRANE ALANINE VALINE AND LEUCINE RICH PROTEIN-RELATED"/>
    <property type="match status" value="1"/>
</dbReference>
<dbReference type="Proteomes" id="UP000037020">
    <property type="component" value="Unassembled WGS sequence"/>
</dbReference>
<name>A0ABR5J1U2_9ACTN</name>
<comment type="caution">
    <text evidence="2">The sequence shown here is derived from an EMBL/GenBank/DDBJ whole genome shotgun (WGS) entry which is preliminary data.</text>
</comment>
<feature type="non-terminal residue" evidence="2">
    <location>
        <position position="1"/>
    </location>
</feature>
<proteinExistence type="predicted"/>
<sequence length="82" mass="8401">AGWGGLWLLAGGVTAFIVAGQPRGGDTVASPLRHWLIIGLMLGCALLMTLAAKRVRMSAEAALLAVAAGLLYGLQDALTRVS</sequence>
<accession>A0ABR5J1U2</accession>
<organism evidence="2 3">
    <name type="scientific">Streptomyces varsoviensis</name>
    <dbReference type="NCBI Taxonomy" id="67373"/>
    <lineage>
        <taxon>Bacteria</taxon>
        <taxon>Bacillati</taxon>
        <taxon>Actinomycetota</taxon>
        <taxon>Actinomycetes</taxon>
        <taxon>Kitasatosporales</taxon>
        <taxon>Streptomycetaceae</taxon>
        <taxon>Streptomyces</taxon>
    </lineage>
</organism>
<evidence type="ECO:0000313" key="3">
    <source>
        <dbReference type="Proteomes" id="UP000037020"/>
    </source>
</evidence>
<keyword evidence="1" id="KW-0472">Membrane</keyword>
<keyword evidence="1" id="KW-1133">Transmembrane helix</keyword>
<dbReference type="EMBL" id="LGUT01002273">
    <property type="protein sequence ID" value="KOG87375.1"/>
    <property type="molecule type" value="Genomic_DNA"/>
</dbReference>
<evidence type="ECO:0000313" key="2">
    <source>
        <dbReference type="EMBL" id="KOG87375.1"/>
    </source>
</evidence>
<feature type="non-terminal residue" evidence="2">
    <location>
        <position position="82"/>
    </location>
</feature>
<dbReference type="PANTHER" id="PTHR40761:SF1">
    <property type="entry name" value="CONSERVED INTEGRAL MEMBRANE ALANINE VALINE AND LEUCINE RICH PROTEIN-RELATED"/>
    <property type="match status" value="1"/>
</dbReference>